<reference evidence="2" key="1">
    <citation type="submission" date="2015-10" db="EMBL/GenBank/DDBJ databases">
        <authorList>
            <person name="Gilbert D.G."/>
        </authorList>
    </citation>
    <scope>NUCLEOTIDE SEQUENCE</scope>
    <source>
        <strain evidence="2">Phyl III-seqv23</strain>
    </source>
</reference>
<organism evidence="2">
    <name type="scientific">Ralstonia solanacearum</name>
    <name type="common">Pseudomonas solanacearum</name>
    <dbReference type="NCBI Taxonomy" id="305"/>
    <lineage>
        <taxon>Bacteria</taxon>
        <taxon>Pseudomonadati</taxon>
        <taxon>Pseudomonadota</taxon>
        <taxon>Betaproteobacteria</taxon>
        <taxon>Burkholderiales</taxon>
        <taxon>Burkholderiaceae</taxon>
        <taxon>Ralstonia</taxon>
        <taxon>Ralstonia solanacearum species complex</taxon>
    </lineage>
</organism>
<name>A0A0S4WQU5_RALSL</name>
<protein>
    <recommendedName>
        <fullName evidence="1">SMEK domain-containing protein</fullName>
    </recommendedName>
</protein>
<dbReference type="AlphaFoldDB" id="A0A0S4WQU5"/>
<dbReference type="NCBIfam" id="NF033859">
    <property type="entry name" value="SMEK_N"/>
    <property type="match status" value="1"/>
</dbReference>
<dbReference type="Pfam" id="PF21941">
    <property type="entry name" value="SMEK_N"/>
    <property type="match status" value="1"/>
</dbReference>
<accession>A0A0S4WQU5</accession>
<gene>
    <name evidence="2" type="ORF">RUN215_v1_200029</name>
</gene>
<dbReference type="InterPro" id="IPR047740">
    <property type="entry name" value="SMEK_dom"/>
</dbReference>
<dbReference type="EMBL" id="LN899820">
    <property type="protein sequence ID" value="CUV53974.1"/>
    <property type="molecule type" value="Genomic_DNA"/>
</dbReference>
<sequence>MGVNLITRGYFIGQVIDELTAVSHQVQSRAGLQLYDLNRYLEDFLKDILNIVLGCKLKNLNEERSNNPGLDLGDESKGIAFQITSTKTSDKVNETLKKAADQQETFPTIYVLILGGKQGSYTLTPELTKPFGFTAEEHVWDMDDVLKKVMSLPIDRLQELHDLVNKEVARVKIELEVPDKHGKYQTNIDSYIEQIPRERFEGISAYYKFQQERSEKENDIYEISEDDVRKDFRKFIRTLRKLPRITRQFYSFLLQRSKWEDTTRLINDDYLRRVCKFPDMDGELRLLIEADLCSFWEPDEPGKSPTWRIDTVPRCKSYDFTVEFMEYIKSKDIALDKVVVSMDFSDFK</sequence>
<evidence type="ECO:0000313" key="2">
    <source>
        <dbReference type="EMBL" id="CUV53974.1"/>
    </source>
</evidence>
<evidence type="ECO:0000259" key="1">
    <source>
        <dbReference type="Pfam" id="PF21941"/>
    </source>
</evidence>
<feature type="domain" description="SMEK" evidence="1">
    <location>
        <begin position="14"/>
        <end position="149"/>
    </location>
</feature>
<proteinExistence type="predicted"/>